<accession>A0A7K1FLS3</accession>
<feature type="region of interest" description="Disordered" evidence="1">
    <location>
        <begin position="30"/>
        <end position="60"/>
    </location>
</feature>
<evidence type="ECO:0000313" key="2">
    <source>
        <dbReference type="EMBL" id="MTD15091.1"/>
    </source>
</evidence>
<gene>
    <name evidence="2" type="ORF">GIS00_14200</name>
</gene>
<keyword evidence="3" id="KW-1185">Reference proteome</keyword>
<protein>
    <submittedName>
        <fullName evidence="2">Uncharacterized protein</fullName>
    </submittedName>
</protein>
<dbReference type="Proteomes" id="UP000460221">
    <property type="component" value="Unassembled WGS sequence"/>
</dbReference>
<evidence type="ECO:0000313" key="3">
    <source>
        <dbReference type="Proteomes" id="UP000460221"/>
    </source>
</evidence>
<proteinExistence type="predicted"/>
<feature type="compositionally biased region" description="Basic residues" evidence="1">
    <location>
        <begin position="49"/>
        <end position="60"/>
    </location>
</feature>
<comment type="caution">
    <text evidence="2">The sequence shown here is derived from an EMBL/GenBank/DDBJ whole genome shotgun (WGS) entry which is preliminary data.</text>
</comment>
<evidence type="ECO:0000256" key="1">
    <source>
        <dbReference type="SAM" id="MobiDB-lite"/>
    </source>
</evidence>
<dbReference type="RefSeq" id="WP_154769053.1">
    <property type="nucleotide sequence ID" value="NZ_WLYK01000005.1"/>
</dbReference>
<name>A0A7K1FLS3_9ACTN</name>
<organism evidence="2 3">
    <name type="scientific">Nakamurella alba</name>
    <dbReference type="NCBI Taxonomy" id="2665158"/>
    <lineage>
        <taxon>Bacteria</taxon>
        <taxon>Bacillati</taxon>
        <taxon>Actinomycetota</taxon>
        <taxon>Actinomycetes</taxon>
        <taxon>Nakamurellales</taxon>
        <taxon>Nakamurellaceae</taxon>
        <taxon>Nakamurella</taxon>
    </lineage>
</organism>
<reference evidence="2 3" key="1">
    <citation type="submission" date="2019-11" db="EMBL/GenBank/DDBJ databases">
        <authorList>
            <person name="Jiang L.-Q."/>
        </authorList>
    </citation>
    <scope>NUCLEOTIDE SEQUENCE [LARGE SCALE GENOMIC DNA]</scope>
    <source>
        <strain evidence="2 3">YIM 132087</strain>
    </source>
</reference>
<dbReference type="EMBL" id="WLYK01000005">
    <property type="protein sequence ID" value="MTD15091.1"/>
    <property type="molecule type" value="Genomic_DNA"/>
</dbReference>
<sequence>MTVLPGPAARSCARTTEVVVHARHVRDRYRRRPNTCRDGRAAVTPPPAARRRGRRPKRRY</sequence>
<dbReference type="AlphaFoldDB" id="A0A7K1FLS3"/>